<sequence>MPVGKESPAERKKRRESMEMYGGGGLQGDLDRIAQLLLERALREGLELTGPEGVLGRLTKSLLETAGRAELEHHLGAGWHADEVDGSGNRRNGTRRRTVITEAGAIEVQMPRDRAGTYEPTILPKGARRLDGFDRQVLDLYAKGLTMGETQAHLADFYHTEVSTELISAVTDAVLEELKDWHNRPLDSIYPVLFVDCIHVKVRDGAVASRPIYLVIGITMDGAREILGIWAGTGGEAASYWAQVLGEVKNRGVRDALIVCCDGLTGLDQAIEGTWPQAKVQRCVVHITRAALRYVPANQMAKVAAGLRTVYDAATLEAAEMRLSEFAAEFSPLYPAAVASVRDAWAGMIAFFDLPREVRKMIYTTNMIESFNARVRSAVTRHGHFPNETAARKVVYLVVRGHGGWPKRSDPAKRVNNWKMALNQLVLHFGERLTL</sequence>
<dbReference type="AlphaFoldDB" id="A0A941ELL2"/>
<dbReference type="GO" id="GO:0004803">
    <property type="term" value="F:transposase activity"/>
    <property type="evidence" value="ECO:0007669"/>
    <property type="project" value="UniProtKB-UniRule"/>
</dbReference>
<accession>A0A941ELL2</accession>
<evidence type="ECO:0000256" key="3">
    <source>
        <dbReference type="ARBA" id="ARBA00022578"/>
    </source>
</evidence>
<comment type="similarity">
    <text evidence="2 6">Belongs to the transposase mutator family.</text>
</comment>
<reference evidence="8" key="1">
    <citation type="submission" date="2021-04" db="EMBL/GenBank/DDBJ databases">
        <title>Genome based classification of Actinospica acidithermotolerans sp. nov., an actinobacterium isolated from an Indonesian hot spring.</title>
        <authorList>
            <person name="Kusuma A.B."/>
            <person name="Putra K.E."/>
            <person name="Nafisah S."/>
            <person name="Loh J."/>
            <person name="Nouioui I."/>
            <person name="Goodfellow M."/>
        </authorList>
    </citation>
    <scope>NUCLEOTIDE SEQUENCE</scope>
    <source>
        <strain evidence="8">CSCA 57</strain>
    </source>
</reference>
<dbReference type="Proteomes" id="UP000675781">
    <property type="component" value="Unassembled WGS sequence"/>
</dbReference>
<gene>
    <name evidence="8" type="ORF">KDL01_11505</name>
</gene>
<evidence type="ECO:0000256" key="1">
    <source>
        <dbReference type="ARBA" id="ARBA00002190"/>
    </source>
</evidence>
<keyword evidence="9" id="KW-1185">Reference proteome</keyword>
<comment type="function">
    <text evidence="1 6">Required for the transposition of the insertion element.</text>
</comment>
<keyword evidence="6" id="KW-0814">Transposable element</keyword>
<dbReference type="NCBIfam" id="NF033543">
    <property type="entry name" value="transpos_IS256"/>
    <property type="match status" value="1"/>
</dbReference>
<evidence type="ECO:0000256" key="4">
    <source>
        <dbReference type="ARBA" id="ARBA00023125"/>
    </source>
</evidence>
<dbReference type="Pfam" id="PF00872">
    <property type="entry name" value="Transposase_mut"/>
    <property type="match status" value="1"/>
</dbReference>
<protein>
    <recommendedName>
        <fullName evidence="6">Mutator family transposase</fullName>
    </recommendedName>
</protein>
<dbReference type="GO" id="GO:0006313">
    <property type="term" value="P:DNA transposition"/>
    <property type="evidence" value="ECO:0007669"/>
    <property type="project" value="UniProtKB-UniRule"/>
</dbReference>
<evidence type="ECO:0000256" key="2">
    <source>
        <dbReference type="ARBA" id="ARBA00010961"/>
    </source>
</evidence>
<comment type="caution">
    <text evidence="8">The sequence shown here is derived from an EMBL/GenBank/DDBJ whole genome shotgun (WGS) entry which is preliminary data.</text>
</comment>
<dbReference type="PROSITE" id="PS01007">
    <property type="entry name" value="TRANSPOSASE_MUTATOR"/>
    <property type="match status" value="1"/>
</dbReference>
<evidence type="ECO:0000313" key="8">
    <source>
        <dbReference type="EMBL" id="MBR7833897.1"/>
    </source>
</evidence>
<evidence type="ECO:0000256" key="5">
    <source>
        <dbReference type="ARBA" id="ARBA00023172"/>
    </source>
</evidence>
<name>A0A941ELL2_9ACTN</name>
<keyword evidence="5 6" id="KW-0233">DNA recombination</keyword>
<feature type="region of interest" description="Disordered" evidence="7">
    <location>
        <begin position="1"/>
        <end position="23"/>
    </location>
</feature>
<keyword evidence="3 6" id="KW-0815">Transposition</keyword>
<dbReference type="EMBL" id="JAGSOG010000042">
    <property type="protein sequence ID" value="MBR7833897.1"/>
    <property type="molecule type" value="Genomic_DNA"/>
</dbReference>
<dbReference type="PANTHER" id="PTHR33217">
    <property type="entry name" value="TRANSPOSASE FOR INSERTION SEQUENCE ELEMENT IS1081"/>
    <property type="match status" value="1"/>
</dbReference>
<evidence type="ECO:0000313" key="9">
    <source>
        <dbReference type="Proteomes" id="UP000675781"/>
    </source>
</evidence>
<dbReference type="InterPro" id="IPR001207">
    <property type="entry name" value="Transposase_mutator"/>
</dbReference>
<dbReference type="GO" id="GO:0003677">
    <property type="term" value="F:DNA binding"/>
    <property type="evidence" value="ECO:0007669"/>
    <property type="project" value="UniProtKB-UniRule"/>
</dbReference>
<dbReference type="PANTHER" id="PTHR33217:SF8">
    <property type="entry name" value="MUTATOR FAMILY TRANSPOSASE"/>
    <property type="match status" value="1"/>
</dbReference>
<evidence type="ECO:0000256" key="7">
    <source>
        <dbReference type="SAM" id="MobiDB-lite"/>
    </source>
</evidence>
<evidence type="ECO:0000256" key="6">
    <source>
        <dbReference type="RuleBase" id="RU365089"/>
    </source>
</evidence>
<organism evidence="8 9">
    <name type="scientific">Actinospica durhamensis</name>
    <dbReference type="NCBI Taxonomy" id="1508375"/>
    <lineage>
        <taxon>Bacteria</taxon>
        <taxon>Bacillati</taxon>
        <taxon>Actinomycetota</taxon>
        <taxon>Actinomycetes</taxon>
        <taxon>Catenulisporales</taxon>
        <taxon>Actinospicaceae</taxon>
        <taxon>Actinospica</taxon>
    </lineage>
</organism>
<keyword evidence="4 6" id="KW-0238">DNA-binding</keyword>
<proteinExistence type="inferred from homology"/>